<dbReference type="NCBIfam" id="NF040713">
    <property type="entry name" value="ZapE"/>
    <property type="match status" value="1"/>
</dbReference>
<sequence length="391" mass="42591">MPVTSKKTSPKADGPVSAAYAALVERGVLSADPAQREAAALLNGVAEGLAKRKHAGLLARLLDKPEPIKGVYLYGEVGRGKTMLMDLFFAAAPTRHKRRVHFHEFMDEIHIGIAAFRKKAKAKGDSGDPIEAVVKPIIKSGLQLLCLDEFHVHDITNAMLLYRLFDKLFAAGVVLVATSNVTPDGLYKDGLNRALFLPFIKLLKQRTIVAALPAAQDYRRLKFAGQDVYHIGTGPEARAAMDRLWLRITGGEGGAPTSVESVGRHIPVPLAAMGAARFNFADLCEVPLGSRDFVRLAHVFDSLIIDAVPQMDRSRSDAAKRFILLIDNLYDRGVKLGASFAVPLEQLGKDDRTAFEFERTISRLIEMQSADYLAQGLRDDGASEPVLAPNG</sequence>
<gene>
    <name evidence="3" type="ORF">SAMN02745223_01195</name>
</gene>
<dbReference type="Pfam" id="PF03969">
    <property type="entry name" value="AFG1_ATPase"/>
    <property type="match status" value="1"/>
</dbReference>
<keyword evidence="3" id="KW-0132">Cell division</keyword>
<dbReference type="PANTHER" id="PTHR12169">
    <property type="entry name" value="ATPASE N2B"/>
    <property type="match status" value="1"/>
</dbReference>
<dbReference type="GO" id="GO:0005737">
    <property type="term" value="C:cytoplasm"/>
    <property type="evidence" value="ECO:0007669"/>
    <property type="project" value="TreeGrafter"/>
</dbReference>
<dbReference type="GO" id="GO:0016887">
    <property type="term" value="F:ATP hydrolysis activity"/>
    <property type="evidence" value="ECO:0007669"/>
    <property type="project" value="InterPro"/>
</dbReference>
<keyword evidence="3" id="KW-0131">Cell cycle</keyword>
<accession>A0A1M4WSV2</accession>
<evidence type="ECO:0000313" key="3">
    <source>
        <dbReference type="EMBL" id="SHE84237.1"/>
    </source>
</evidence>
<reference evidence="3 4" key="1">
    <citation type="submission" date="2016-11" db="EMBL/GenBank/DDBJ databases">
        <authorList>
            <person name="Jaros S."/>
            <person name="Januszkiewicz K."/>
            <person name="Wedrychowicz H."/>
        </authorList>
    </citation>
    <scope>NUCLEOTIDE SEQUENCE [LARGE SCALE GENOMIC DNA]</scope>
    <source>
        <strain evidence="3 4">DSM 17137</strain>
    </source>
</reference>
<dbReference type="GO" id="GO:0005524">
    <property type="term" value="F:ATP binding"/>
    <property type="evidence" value="ECO:0007669"/>
    <property type="project" value="UniProtKB-KW"/>
</dbReference>
<dbReference type="InterPro" id="IPR027417">
    <property type="entry name" value="P-loop_NTPase"/>
</dbReference>
<name>A0A1M4WSV2_9HYPH</name>
<evidence type="ECO:0000256" key="2">
    <source>
        <dbReference type="ARBA" id="ARBA00022840"/>
    </source>
</evidence>
<dbReference type="Proteomes" id="UP000184533">
    <property type="component" value="Unassembled WGS sequence"/>
</dbReference>
<dbReference type="InterPro" id="IPR005654">
    <property type="entry name" value="ATPase_AFG1-like"/>
</dbReference>
<dbReference type="GO" id="GO:0051301">
    <property type="term" value="P:cell division"/>
    <property type="evidence" value="ECO:0007669"/>
    <property type="project" value="UniProtKB-KW"/>
</dbReference>
<dbReference type="RefSeq" id="WP_244468757.1">
    <property type="nucleotide sequence ID" value="NZ_FQVC01000003.1"/>
</dbReference>
<dbReference type="EMBL" id="FQVC01000003">
    <property type="protein sequence ID" value="SHE84237.1"/>
    <property type="molecule type" value="Genomic_DNA"/>
</dbReference>
<dbReference type="SUPFAM" id="SSF52540">
    <property type="entry name" value="P-loop containing nucleoside triphosphate hydrolases"/>
    <property type="match status" value="1"/>
</dbReference>
<keyword evidence="2" id="KW-0067">ATP-binding</keyword>
<dbReference type="Gene3D" id="3.40.50.300">
    <property type="entry name" value="P-loop containing nucleotide triphosphate hydrolases"/>
    <property type="match status" value="1"/>
</dbReference>
<dbReference type="AlphaFoldDB" id="A0A1M4WSV2"/>
<evidence type="ECO:0000313" key="4">
    <source>
        <dbReference type="Proteomes" id="UP000184533"/>
    </source>
</evidence>
<evidence type="ECO:0000256" key="1">
    <source>
        <dbReference type="ARBA" id="ARBA00022741"/>
    </source>
</evidence>
<dbReference type="PANTHER" id="PTHR12169:SF6">
    <property type="entry name" value="AFG1-LIKE ATPASE"/>
    <property type="match status" value="1"/>
</dbReference>
<keyword evidence="1" id="KW-0547">Nucleotide-binding</keyword>
<proteinExistence type="predicted"/>
<protein>
    <submittedName>
        <fullName evidence="3">Cell division protein ZapE</fullName>
    </submittedName>
</protein>
<organism evidence="3 4">
    <name type="scientific">Devosia limi DSM 17137</name>
    <dbReference type="NCBI Taxonomy" id="1121477"/>
    <lineage>
        <taxon>Bacteria</taxon>
        <taxon>Pseudomonadati</taxon>
        <taxon>Pseudomonadota</taxon>
        <taxon>Alphaproteobacteria</taxon>
        <taxon>Hyphomicrobiales</taxon>
        <taxon>Devosiaceae</taxon>
        <taxon>Devosia</taxon>
    </lineage>
</organism>